<gene>
    <name evidence="8" type="ORF">DAEQUDRAFT_751512</name>
</gene>
<feature type="active site" description="Proton acceptor" evidence="5">
    <location>
        <position position="641"/>
    </location>
</feature>
<dbReference type="AlphaFoldDB" id="A0A165PAS4"/>
<evidence type="ECO:0000313" key="9">
    <source>
        <dbReference type="Proteomes" id="UP000076727"/>
    </source>
</evidence>
<dbReference type="STRING" id="1314783.A0A165PAS4"/>
<dbReference type="InterPro" id="IPR000172">
    <property type="entry name" value="GMC_OxRdtase_N"/>
</dbReference>
<comment type="cofactor">
    <cofactor evidence="1 6">
        <name>FAD</name>
        <dbReference type="ChEBI" id="CHEBI:57692"/>
    </cofactor>
</comment>
<evidence type="ECO:0000313" key="8">
    <source>
        <dbReference type="EMBL" id="KZT67977.1"/>
    </source>
</evidence>
<evidence type="ECO:0000256" key="1">
    <source>
        <dbReference type="ARBA" id="ARBA00001974"/>
    </source>
</evidence>
<dbReference type="SUPFAM" id="SSF51905">
    <property type="entry name" value="FAD/NAD(P)-binding domain"/>
    <property type="match status" value="1"/>
</dbReference>
<protein>
    <submittedName>
        <fullName evidence="8">GMC oxidoreductase</fullName>
    </submittedName>
</protein>
<name>A0A165PAS4_9APHY</name>
<evidence type="ECO:0000259" key="7">
    <source>
        <dbReference type="PROSITE" id="PS00624"/>
    </source>
</evidence>
<feature type="binding site" evidence="6">
    <location>
        <position position="300"/>
    </location>
    <ligand>
        <name>FAD</name>
        <dbReference type="ChEBI" id="CHEBI:57692"/>
    </ligand>
</feature>
<keyword evidence="9" id="KW-1185">Reference proteome</keyword>
<dbReference type="PROSITE" id="PS00624">
    <property type="entry name" value="GMC_OXRED_2"/>
    <property type="match status" value="1"/>
</dbReference>
<dbReference type="Pfam" id="PF00732">
    <property type="entry name" value="GMC_oxred_N"/>
    <property type="match status" value="1"/>
</dbReference>
<dbReference type="InterPro" id="IPR012132">
    <property type="entry name" value="GMC_OxRdtase"/>
</dbReference>
<dbReference type="Gene3D" id="3.50.50.60">
    <property type="entry name" value="FAD/NAD(P)-binding domain"/>
    <property type="match status" value="1"/>
</dbReference>
<comment type="similarity">
    <text evidence="2">Belongs to the GMC oxidoreductase family.</text>
</comment>
<dbReference type="PANTHER" id="PTHR11552:SF147">
    <property type="entry name" value="CHOLINE DEHYDROGENASE, MITOCHONDRIAL"/>
    <property type="match status" value="1"/>
</dbReference>
<dbReference type="GO" id="GO:0050660">
    <property type="term" value="F:flavin adenine dinucleotide binding"/>
    <property type="evidence" value="ECO:0007669"/>
    <property type="project" value="InterPro"/>
</dbReference>
<dbReference type="Pfam" id="PF05199">
    <property type="entry name" value="GMC_oxred_C"/>
    <property type="match status" value="1"/>
</dbReference>
<reference evidence="8 9" key="1">
    <citation type="journal article" date="2016" name="Mol. Biol. Evol.">
        <title>Comparative Genomics of Early-Diverging Mushroom-Forming Fungi Provides Insights into the Origins of Lignocellulose Decay Capabilities.</title>
        <authorList>
            <person name="Nagy L.G."/>
            <person name="Riley R."/>
            <person name="Tritt A."/>
            <person name="Adam C."/>
            <person name="Daum C."/>
            <person name="Floudas D."/>
            <person name="Sun H."/>
            <person name="Yadav J.S."/>
            <person name="Pangilinan J."/>
            <person name="Larsson K.H."/>
            <person name="Matsuura K."/>
            <person name="Barry K."/>
            <person name="Labutti K."/>
            <person name="Kuo R."/>
            <person name="Ohm R.A."/>
            <person name="Bhattacharya S.S."/>
            <person name="Shirouzu T."/>
            <person name="Yoshinaga Y."/>
            <person name="Martin F.M."/>
            <person name="Grigoriev I.V."/>
            <person name="Hibbett D.S."/>
        </authorList>
    </citation>
    <scope>NUCLEOTIDE SEQUENCE [LARGE SCALE GENOMIC DNA]</scope>
    <source>
        <strain evidence="8 9">L-15889</strain>
    </source>
</reference>
<accession>A0A165PAS4</accession>
<dbReference type="GO" id="GO:0016614">
    <property type="term" value="F:oxidoreductase activity, acting on CH-OH group of donors"/>
    <property type="evidence" value="ECO:0007669"/>
    <property type="project" value="InterPro"/>
</dbReference>
<feature type="domain" description="Glucose-methanol-choline oxidoreductase N-terminal" evidence="7">
    <location>
        <begin position="341"/>
        <end position="355"/>
    </location>
</feature>
<dbReference type="EMBL" id="KV429071">
    <property type="protein sequence ID" value="KZT67977.1"/>
    <property type="molecule type" value="Genomic_DNA"/>
</dbReference>
<dbReference type="PANTHER" id="PTHR11552">
    <property type="entry name" value="GLUCOSE-METHANOL-CHOLINE GMC OXIDOREDUCTASE"/>
    <property type="match status" value="1"/>
</dbReference>
<dbReference type="InterPro" id="IPR007867">
    <property type="entry name" value="GMC_OxRtase_C"/>
</dbReference>
<dbReference type="Gene3D" id="3.30.560.10">
    <property type="entry name" value="Glucose Oxidase, domain 3"/>
    <property type="match status" value="1"/>
</dbReference>
<keyword evidence="4 6" id="KW-0274">FAD</keyword>
<keyword evidence="3" id="KW-0285">Flavoprotein</keyword>
<evidence type="ECO:0000256" key="2">
    <source>
        <dbReference type="ARBA" id="ARBA00010790"/>
    </source>
</evidence>
<dbReference type="OrthoDB" id="269227at2759"/>
<evidence type="ECO:0000256" key="4">
    <source>
        <dbReference type="ARBA" id="ARBA00022827"/>
    </source>
</evidence>
<dbReference type="InterPro" id="IPR036188">
    <property type="entry name" value="FAD/NAD-bd_sf"/>
</dbReference>
<sequence length="663" mass="71662">MVKAVEGLQAFIARCIAIIHGLPAHLQAALNLRLLKSSAILGALVIALRVVLSRSRSKYRRDGSEGSARSEYDIVIVGGGTAGCVLASRLSENPKLRVLLIEAGGSSVHNPLSCVPGLYYKFFHTGFDWDLSTEPQDHAASKRKYWPRGRMLGGCSSMNAMIFHHGAPSDFDEWAAMQKGQEGAAGWKYDTFNEYFRKFEKFHPSKDYSLVDTTLRGSAGPVHVGYFGNESDTTRVFLEACHHAGLEHNPDFNTAKGTLGSSKVLTFIDSRARRVTTESAYLSPEVLARPNLVIATHAQVTRILFETAEGKAPRAVGVQFKNRKGDMFEVRAKKEVVLSAGATHTPQILMLSGIGPAEHLASFDIPVLVDHPGVGAHLMDHPVIDFVFRDKTKSTMASMSHDPARHGKFSLASTAKALLWFAQYRLWATGPLTTNVAEAAAFARSSDASLLAKAGVTLPTADDLEDSTSGPTAPDIEIFFTPMGYLSHGQVDFPQGHYFGVHAVLLRPTSTGDVKLRSADPSASPIVDPKYLATRHDVTVLVRAARIIGHIANSPSFSSILDPSGSSDSTGLLNHNIAQQSDAEIEKIIRDRVETLYHPTCTARMAPKEDGGVVDPLLRVHGIDGLRVCDASVFPTITSGHTVSPTIALAERAADIILVSCKE</sequence>
<evidence type="ECO:0000256" key="3">
    <source>
        <dbReference type="ARBA" id="ARBA00022630"/>
    </source>
</evidence>
<proteinExistence type="inferred from homology"/>
<feature type="active site" description="Proton donor" evidence="5">
    <location>
        <position position="598"/>
    </location>
</feature>
<dbReference type="PIRSF" id="PIRSF000137">
    <property type="entry name" value="Alcohol_oxidase"/>
    <property type="match status" value="1"/>
</dbReference>
<evidence type="ECO:0000256" key="5">
    <source>
        <dbReference type="PIRSR" id="PIRSR000137-1"/>
    </source>
</evidence>
<dbReference type="SUPFAM" id="SSF54373">
    <property type="entry name" value="FAD-linked reductases, C-terminal domain"/>
    <property type="match status" value="1"/>
</dbReference>
<organism evidence="8 9">
    <name type="scientific">Daedalea quercina L-15889</name>
    <dbReference type="NCBI Taxonomy" id="1314783"/>
    <lineage>
        <taxon>Eukaryota</taxon>
        <taxon>Fungi</taxon>
        <taxon>Dikarya</taxon>
        <taxon>Basidiomycota</taxon>
        <taxon>Agaricomycotina</taxon>
        <taxon>Agaricomycetes</taxon>
        <taxon>Polyporales</taxon>
        <taxon>Fomitopsis</taxon>
    </lineage>
</organism>
<dbReference type="Proteomes" id="UP000076727">
    <property type="component" value="Unassembled WGS sequence"/>
</dbReference>
<evidence type="ECO:0000256" key="6">
    <source>
        <dbReference type="PIRSR" id="PIRSR000137-2"/>
    </source>
</evidence>